<dbReference type="SUPFAM" id="SSF48403">
    <property type="entry name" value="Ankyrin repeat"/>
    <property type="match status" value="1"/>
</dbReference>
<feature type="compositionally biased region" description="Low complexity" evidence="4">
    <location>
        <begin position="38"/>
        <end position="54"/>
    </location>
</feature>
<dbReference type="InterPro" id="IPR050745">
    <property type="entry name" value="Multifunctional_regulatory"/>
</dbReference>
<name>A0ABR2IEF8_9PEZI</name>
<feature type="repeat" description="ANK" evidence="3">
    <location>
        <begin position="210"/>
        <end position="242"/>
    </location>
</feature>
<dbReference type="Pfam" id="PF12796">
    <property type="entry name" value="Ank_2"/>
    <property type="match status" value="1"/>
</dbReference>
<gene>
    <name evidence="5" type="ORF">PGQ11_008220</name>
</gene>
<protein>
    <submittedName>
        <fullName evidence="5">Ankyrin repeat-containing domain protein</fullName>
    </submittedName>
</protein>
<keyword evidence="2 3" id="KW-0040">ANK repeat</keyword>
<dbReference type="SMART" id="SM00248">
    <property type="entry name" value="ANK"/>
    <property type="match status" value="4"/>
</dbReference>
<proteinExistence type="predicted"/>
<keyword evidence="1" id="KW-0677">Repeat</keyword>
<evidence type="ECO:0000313" key="5">
    <source>
        <dbReference type="EMBL" id="KAK8861985.1"/>
    </source>
</evidence>
<sequence>MEPNVEFQMPNGPLDRRRLQTRIAQRKYRQKQNVARQAGSSHASGPGAGTSSSPQPLPQWPLGADTTPNNIGSSQNTVDATLWDAGAVGGTPNSNNANWGTTTPFAIDEGLLFDQRSSSAGSHNAVPTSLSSGHTQLAPGPEQGAALSQPAHTISPTPWLDNQLRPQPEQLAASEERWLRPLHMAAQRGNLRILEILARHSPDLNDGDSHGRTPLIHAVQGGHPEAVSILLASGAQLDRVDRERRSALHWAVLHRRRDVLEVLLEHYARDKEAYGLYVNAYDDAGWTPLHMAIYWEFEAGVVLLLQHGADVITKAAHCPFAEAWKKASEEASSSSSSTD</sequence>
<evidence type="ECO:0000256" key="4">
    <source>
        <dbReference type="SAM" id="MobiDB-lite"/>
    </source>
</evidence>
<evidence type="ECO:0000256" key="2">
    <source>
        <dbReference type="ARBA" id="ARBA00023043"/>
    </source>
</evidence>
<feature type="compositionally biased region" description="Polar residues" evidence="4">
    <location>
        <begin position="66"/>
        <end position="76"/>
    </location>
</feature>
<dbReference type="EMBL" id="JAPCWZ010000005">
    <property type="protein sequence ID" value="KAK8861985.1"/>
    <property type="molecule type" value="Genomic_DNA"/>
</dbReference>
<feature type="repeat" description="ANK" evidence="3">
    <location>
        <begin position="177"/>
        <end position="209"/>
    </location>
</feature>
<feature type="region of interest" description="Disordered" evidence="4">
    <location>
        <begin position="117"/>
        <end position="157"/>
    </location>
</feature>
<evidence type="ECO:0000256" key="3">
    <source>
        <dbReference type="PROSITE-ProRule" id="PRU00023"/>
    </source>
</evidence>
<keyword evidence="6" id="KW-1185">Reference proteome</keyword>
<dbReference type="Proteomes" id="UP001390339">
    <property type="component" value="Unassembled WGS sequence"/>
</dbReference>
<feature type="repeat" description="ANK" evidence="3">
    <location>
        <begin position="284"/>
        <end position="316"/>
    </location>
</feature>
<dbReference type="PROSITE" id="PS50088">
    <property type="entry name" value="ANK_REPEAT"/>
    <property type="match status" value="3"/>
</dbReference>
<dbReference type="InterPro" id="IPR036770">
    <property type="entry name" value="Ankyrin_rpt-contain_sf"/>
</dbReference>
<dbReference type="Pfam" id="PF00023">
    <property type="entry name" value="Ank"/>
    <property type="match status" value="1"/>
</dbReference>
<feature type="compositionally biased region" description="Polar residues" evidence="4">
    <location>
        <begin position="117"/>
        <end position="135"/>
    </location>
</feature>
<accession>A0ABR2IEF8</accession>
<feature type="region of interest" description="Disordered" evidence="4">
    <location>
        <begin position="1"/>
        <end position="76"/>
    </location>
</feature>
<evidence type="ECO:0000313" key="6">
    <source>
        <dbReference type="Proteomes" id="UP001390339"/>
    </source>
</evidence>
<dbReference type="PANTHER" id="PTHR24189:SF72">
    <property type="entry name" value="ANKYRIN REPEAT-CONTAINING DOMAIN-CONTAINING PROTEIN"/>
    <property type="match status" value="1"/>
</dbReference>
<dbReference type="Gene3D" id="1.25.40.20">
    <property type="entry name" value="Ankyrin repeat-containing domain"/>
    <property type="match status" value="1"/>
</dbReference>
<organism evidence="5 6">
    <name type="scientific">Apiospora arundinis</name>
    <dbReference type="NCBI Taxonomy" id="335852"/>
    <lineage>
        <taxon>Eukaryota</taxon>
        <taxon>Fungi</taxon>
        <taxon>Dikarya</taxon>
        <taxon>Ascomycota</taxon>
        <taxon>Pezizomycotina</taxon>
        <taxon>Sordariomycetes</taxon>
        <taxon>Xylariomycetidae</taxon>
        <taxon>Amphisphaeriales</taxon>
        <taxon>Apiosporaceae</taxon>
        <taxon>Apiospora</taxon>
    </lineage>
</organism>
<comment type="caution">
    <text evidence="5">The sequence shown here is derived from an EMBL/GenBank/DDBJ whole genome shotgun (WGS) entry which is preliminary data.</text>
</comment>
<dbReference type="CDD" id="cd14688">
    <property type="entry name" value="bZIP_YAP"/>
    <property type="match status" value="1"/>
</dbReference>
<evidence type="ECO:0000256" key="1">
    <source>
        <dbReference type="ARBA" id="ARBA00022737"/>
    </source>
</evidence>
<dbReference type="PANTHER" id="PTHR24189">
    <property type="entry name" value="MYOTROPHIN"/>
    <property type="match status" value="1"/>
</dbReference>
<dbReference type="PROSITE" id="PS50297">
    <property type="entry name" value="ANK_REP_REGION"/>
    <property type="match status" value="3"/>
</dbReference>
<reference evidence="5 6" key="1">
    <citation type="journal article" date="2024" name="IMA Fungus">
        <title>Apiospora arundinis, a panoply of carbohydrate-active enzymes and secondary metabolites.</title>
        <authorList>
            <person name="Sorensen T."/>
            <person name="Petersen C."/>
            <person name="Muurmann A.T."/>
            <person name="Christiansen J.V."/>
            <person name="Brundto M.L."/>
            <person name="Overgaard C.K."/>
            <person name="Boysen A.T."/>
            <person name="Wollenberg R.D."/>
            <person name="Larsen T.O."/>
            <person name="Sorensen J.L."/>
            <person name="Nielsen K.L."/>
            <person name="Sondergaard T.E."/>
        </authorList>
    </citation>
    <scope>NUCLEOTIDE SEQUENCE [LARGE SCALE GENOMIC DNA]</scope>
    <source>
        <strain evidence="5 6">AAU 773</strain>
    </source>
</reference>
<dbReference type="InterPro" id="IPR002110">
    <property type="entry name" value="Ankyrin_rpt"/>
</dbReference>